<dbReference type="CDD" id="cd06222">
    <property type="entry name" value="RNase_H_like"/>
    <property type="match status" value="1"/>
</dbReference>
<gene>
    <name evidence="7" type="ORF">FSB_LOCUS26460</name>
</gene>
<feature type="region of interest" description="Disordered" evidence="1">
    <location>
        <begin position="250"/>
        <end position="291"/>
    </location>
</feature>
<dbReference type="SUPFAM" id="SSF56672">
    <property type="entry name" value="DNA/RNA polymerases"/>
    <property type="match status" value="1"/>
</dbReference>
<evidence type="ECO:0000256" key="1">
    <source>
        <dbReference type="SAM" id="MobiDB-lite"/>
    </source>
</evidence>
<feature type="domain" description="DUF4283" evidence="5">
    <location>
        <begin position="31"/>
        <end position="103"/>
    </location>
</feature>
<protein>
    <recommendedName>
        <fullName evidence="8">Reverse transcriptase domain-containing protein</fullName>
    </recommendedName>
</protein>
<dbReference type="Gene3D" id="3.30.420.10">
    <property type="entry name" value="Ribonuclease H-like superfamily/Ribonuclease H"/>
    <property type="match status" value="1"/>
</dbReference>
<feature type="compositionally biased region" description="Polar residues" evidence="1">
    <location>
        <begin position="358"/>
        <end position="368"/>
    </location>
</feature>
<evidence type="ECO:0000259" key="5">
    <source>
        <dbReference type="Pfam" id="PF14111"/>
    </source>
</evidence>
<dbReference type="Gene3D" id="3.60.10.10">
    <property type="entry name" value="Endonuclease/exonuclease/phosphatase"/>
    <property type="match status" value="1"/>
</dbReference>
<dbReference type="GO" id="GO:0003676">
    <property type="term" value="F:nucleic acid binding"/>
    <property type="evidence" value="ECO:0007669"/>
    <property type="project" value="InterPro"/>
</dbReference>
<feature type="domain" description="Zinc knuckle CX2CX4HX4C" evidence="6">
    <location>
        <begin position="169"/>
        <end position="216"/>
    </location>
</feature>
<dbReference type="InterPro" id="IPR025558">
    <property type="entry name" value="DUF4283"/>
</dbReference>
<evidence type="ECO:0000259" key="6">
    <source>
        <dbReference type="Pfam" id="PF14392"/>
    </source>
</evidence>
<evidence type="ECO:0000313" key="7">
    <source>
        <dbReference type="EMBL" id="SPC98578.1"/>
    </source>
</evidence>
<dbReference type="CDD" id="cd01650">
    <property type="entry name" value="RT_nLTR_like"/>
    <property type="match status" value="1"/>
</dbReference>
<dbReference type="EMBL" id="OIVN01001884">
    <property type="protein sequence ID" value="SPC98578.1"/>
    <property type="molecule type" value="Genomic_DNA"/>
</dbReference>
<sequence>MDEIDGLWKRFLLKDQEDDKFDLSSMAQQDKPTLAAKFFTRRTINVEAVARTFKPLWQTKNNFSLQDVGDNMVLVEFEDRSDLERVLIGEPWSYDKYLIAFQRVGDGIAVEDLLFNRVDFWVQIHNLPILCMKKSVAEMLGRSIGEVIWTQVKDEDTGNRRCMRVRVKVDITKPLNRGRKIGLANGGEGWASFKYERLLNFCYWCGIPMHGERDCEDWLKTTEEEKDKEPEYGVWLRASQERVLRRVQVTVEGRSRNPSKPIGGKQATPPSSQPPKKPAVVHSPPTELDPTDMETTEYLDGINKATDIEAQNSATFEDQLRAIDMALNYKSVIPENSGTTGSKKSKGPEEWIGPGNPILSQKRASTSAKAPRSPLGEITNKAAASTHKPNVGTWKKMARAKGQGTHDTRKFTVAEKRACDEVLQVEEEDMRSLKTAWLVVQSNNKGGGLALYWKDDFNVTIKSYSSSHIDAIIKEGSEDAWRLTGVYGAPETQKREETWALLRHLDSRFHLPWCCIGDFNEILKLEEMKGRFARPDRQMRGFRSALDDCGLVDLRYRGFPFTWCNNRDPPFTTWVRLDRAVANMEWLHHFPMAQVEHMDVSKSDHKCLWLSCLPPVITRSKRRPFRFEEIWMTDVGCEKTIKKAWEMSQPGTRMFKVWHKLKECKKQLGEWSRKSFGNIKKQIEIMQQKIKQAETLAIQDRDHANINSLWKELNTLLGKEEKFWRQRSRISWLSQGDRNTKYFHGRATQRRRRNSVSRLCDERGSWHESNEEIAEIMIEYYKTLFTTSNPTHLAEAVAEVQRVVMVEMNNNLTREFRAEEVEQAIQQMALSKAPGPDGRLITDNVLIAFETLHHMHHNKVGREGAMAMKLDMSKAYDRVEWSYLEQIMKKMGFHQKWIGLMIECIGTVSYSILINGEPHGNIHPSRGLRQGDPLSPYLFLLCAEGLHSLIKKAESNGDIQGVSLCRGGPKITHLFFADDSLLFTKATTIACEKIQSILGQYEKYLGLPSLIGRNRAESFTQIKERVWHKLKGWKEKLLSQAGREVLIKAVAQAILAYSMSCFRLPIKLCQELEAMIRRFWWSNNSDQQKINWAKFFPNCSILEVDSKTRGSYAWQSIMKSREILIKGGAWRVGDGRRIKIWKNRWLLEDNHRTIITHGPQLLQECTVDQLIIQPKMEWDMTLIDKLFLPYDAEAIKSIPLSERAPPDKFYWPGTTHDALQPIWNAVWSLRIPKKCQLFAWRASREALPTRVNLCKRRITIDPKCENCLKCPEDVLHAVWSCPVLTPVWDKEPWIHSLRASPILDFVDLFSKVLDLGTQQNTEAFSIISWSLWQRRNKQRLHQAVEAIDQVTTKARAYLDEFVSSIEPLPPEEPNSTLDIKWQPPSRNNFKINYDGAVFKETNEAGIGVIVRKRAGRVMASLVQKVRYPQSVESIEAWVAKRVVQFVSEIGLTEAEFEGDSKTIVAALNDPHHCSTPYGLLIADAKSLANALDSYCFTHVKRQGNGVAHALARMAIHTDTLEVWMEDVPPPIKQLLSPTDSIRTLCIAVDDGLAITCPSQNILSCTGAEERETKIK</sequence>
<dbReference type="GO" id="GO:0004523">
    <property type="term" value="F:RNA-DNA hybrid ribonuclease activity"/>
    <property type="evidence" value="ECO:0007669"/>
    <property type="project" value="InterPro"/>
</dbReference>
<dbReference type="Pfam" id="PF13456">
    <property type="entry name" value="RVT_3"/>
    <property type="match status" value="1"/>
</dbReference>
<evidence type="ECO:0008006" key="8">
    <source>
        <dbReference type="Google" id="ProtNLM"/>
    </source>
</evidence>
<dbReference type="InterPro" id="IPR036397">
    <property type="entry name" value="RNaseH_sf"/>
</dbReference>
<dbReference type="InterPro" id="IPR025836">
    <property type="entry name" value="Zn_knuckle_CX2CX4HX4C"/>
</dbReference>
<dbReference type="InterPro" id="IPR012337">
    <property type="entry name" value="RNaseH-like_sf"/>
</dbReference>
<dbReference type="Pfam" id="PF00078">
    <property type="entry name" value="RVT_1"/>
    <property type="match status" value="1"/>
</dbReference>
<feature type="region of interest" description="Disordered" evidence="1">
    <location>
        <begin position="334"/>
        <end position="374"/>
    </location>
</feature>
<dbReference type="InterPro" id="IPR036691">
    <property type="entry name" value="Endo/exonu/phosph_ase_sf"/>
</dbReference>
<proteinExistence type="predicted"/>
<dbReference type="SUPFAM" id="SSF56219">
    <property type="entry name" value="DNase I-like"/>
    <property type="match status" value="1"/>
</dbReference>
<accession>A0A2N9GGJ7</accession>
<feature type="domain" description="RNase H type-1" evidence="3">
    <location>
        <begin position="1392"/>
        <end position="1514"/>
    </location>
</feature>
<dbReference type="PANTHER" id="PTHR33116:SF86">
    <property type="entry name" value="REVERSE TRANSCRIPTASE DOMAIN-CONTAINING PROTEIN"/>
    <property type="match status" value="1"/>
</dbReference>
<evidence type="ECO:0000259" key="3">
    <source>
        <dbReference type="Pfam" id="PF13456"/>
    </source>
</evidence>
<dbReference type="Pfam" id="PF13966">
    <property type="entry name" value="zf-RVT"/>
    <property type="match status" value="1"/>
</dbReference>
<reference evidence="7" key="1">
    <citation type="submission" date="2018-02" db="EMBL/GenBank/DDBJ databases">
        <authorList>
            <person name="Cohen D.B."/>
            <person name="Kent A.D."/>
        </authorList>
    </citation>
    <scope>NUCLEOTIDE SEQUENCE</scope>
</reference>
<evidence type="ECO:0000259" key="2">
    <source>
        <dbReference type="Pfam" id="PF00078"/>
    </source>
</evidence>
<dbReference type="InterPro" id="IPR026960">
    <property type="entry name" value="RVT-Znf"/>
</dbReference>
<dbReference type="InterPro" id="IPR000477">
    <property type="entry name" value="RT_dom"/>
</dbReference>
<dbReference type="SUPFAM" id="SSF53098">
    <property type="entry name" value="Ribonuclease H-like"/>
    <property type="match status" value="1"/>
</dbReference>
<dbReference type="InterPro" id="IPR043502">
    <property type="entry name" value="DNA/RNA_pol_sf"/>
</dbReference>
<evidence type="ECO:0000259" key="4">
    <source>
        <dbReference type="Pfam" id="PF13966"/>
    </source>
</evidence>
<dbReference type="InterPro" id="IPR044730">
    <property type="entry name" value="RNase_H-like_dom_plant"/>
</dbReference>
<feature type="domain" description="Reverse transcriptase" evidence="2">
    <location>
        <begin position="847"/>
        <end position="998"/>
    </location>
</feature>
<feature type="domain" description="Reverse transcriptase zinc-binding" evidence="4">
    <location>
        <begin position="1217"/>
        <end position="1288"/>
    </location>
</feature>
<name>A0A2N9GGJ7_FAGSY</name>
<dbReference type="InterPro" id="IPR002156">
    <property type="entry name" value="RNaseH_domain"/>
</dbReference>
<dbReference type="Pfam" id="PF14111">
    <property type="entry name" value="DUF4283"/>
    <property type="match status" value="1"/>
</dbReference>
<dbReference type="PANTHER" id="PTHR33116">
    <property type="entry name" value="REVERSE TRANSCRIPTASE ZINC-BINDING DOMAIN-CONTAINING PROTEIN-RELATED-RELATED"/>
    <property type="match status" value="1"/>
</dbReference>
<organism evidence="7">
    <name type="scientific">Fagus sylvatica</name>
    <name type="common">Beechnut</name>
    <dbReference type="NCBI Taxonomy" id="28930"/>
    <lineage>
        <taxon>Eukaryota</taxon>
        <taxon>Viridiplantae</taxon>
        <taxon>Streptophyta</taxon>
        <taxon>Embryophyta</taxon>
        <taxon>Tracheophyta</taxon>
        <taxon>Spermatophyta</taxon>
        <taxon>Magnoliopsida</taxon>
        <taxon>eudicotyledons</taxon>
        <taxon>Gunneridae</taxon>
        <taxon>Pentapetalae</taxon>
        <taxon>rosids</taxon>
        <taxon>fabids</taxon>
        <taxon>Fagales</taxon>
        <taxon>Fagaceae</taxon>
        <taxon>Fagus</taxon>
    </lineage>
</organism>
<dbReference type="Pfam" id="PF14392">
    <property type="entry name" value="zf-CCHC_4"/>
    <property type="match status" value="1"/>
</dbReference>